<dbReference type="GO" id="GO:0046872">
    <property type="term" value="F:metal ion binding"/>
    <property type="evidence" value="ECO:0007669"/>
    <property type="project" value="UniProtKB-KW"/>
</dbReference>
<dbReference type="InterPro" id="IPR047475">
    <property type="entry name" value="C1_DGKgamma_rpt2"/>
</dbReference>
<dbReference type="FunFam" id="3.30.60.20:FF:000013">
    <property type="entry name" value="Diacylglycerol kinase"/>
    <property type="match status" value="1"/>
</dbReference>
<keyword evidence="6 12" id="KW-0547">Nucleotide-binding</keyword>
<keyword evidence="16" id="KW-1185">Reference proteome</keyword>
<feature type="domain" description="Phorbol-ester/DAG-type" evidence="13">
    <location>
        <begin position="1"/>
        <end position="31"/>
    </location>
</feature>
<gene>
    <name evidence="15" type="primary">DGKB_1</name>
    <name evidence="15" type="ORF">N1851_030373</name>
</gene>
<dbReference type="SMART" id="SM00046">
    <property type="entry name" value="DAGKc"/>
    <property type="match status" value="1"/>
</dbReference>
<dbReference type="PANTHER" id="PTHR11255">
    <property type="entry name" value="DIACYLGLYCEROL KINASE"/>
    <property type="match status" value="1"/>
</dbReference>
<name>A0AA47M5Q8_MERPO</name>
<evidence type="ECO:0000256" key="4">
    <source>
        <dbReference type="ARBA" id="ARBA00022723"/>
    </source>
</evidence>
<comment type="catalytic activity">
    <reaction evidence="12">
        <text>a 1,2-diacyl-sn-glycerol + ATP = a 1,2-diacyl-sn-glycero-3-phosphate + ADP + H(+)</text>
        <dbReference type="Rhea" id="RHEA:10272"/>
        <dbReference type="ChEBI" id="CHEBI:15378"/>
        <dbReference type="ChEBI" id="CHEBI:17815"/>
        <dbReference type="ChEBI" id="CHEBI:30616"/>
        <dbReference type="ChEBI" id="CHEBI:58608"/>
        <dbReference type="ChEBI" id="CHEBI:456216"/>
        <dbReference type="EC" id="2.7.1.107"/>
    </reaction>
</comment>
<comment type="caution">
    <text evidence="15">The sequence shown here is derived from an EMBL/GenBank/DDBJ whole genome shotgun (WGS) entry which is preliminary data.</text>
</comment>
<dbReference type="EMBL" id="JAOPHQ010005747">
    <property type="protein sequence ID" value="KAK0134064.1"/>
    <property type="molecule type" value="Genomic_DNA"/>
</dbReference>
<evidence type="ECO:0000259" key="13">
    <source>
        <dbReference type="PROSITE" id="PS50081"/>
    </source>
</evidence>
<dbReference type="Gene3D" id="3.40.50.10330">
    <property type="entry name" value="Probable inorganic polyphosphate/atp-NAD kinase, domain 1"/>
    <property type="match status" value="1"/>
</dbReference>
<dbReference type="Pfam" id="PF00130">
    <property type="entry name" value="C1_1"/>
    <property type="match status" value="1"/>
</dbReference>
<dbReference type="SMART" id="SM00109">
    <property type="entry name" value="C1"/>
    <property type="match status" value="2"/>
</dbReference>
<dbReference type="AlphaFoldDB" id="A0AA47M5Q8"/>
<feature type="domain" description="DAGKc" evidence="14">
    <location>
        <begin position="157"/>
        <end position="291"/>
    </location>
</feature>
<proteinExistence type="inferred from homology"/>
<evidence type="ECO:0000256" key="12">
    <source>
        <dbReference type="RuleBase" id="RU361128"/>
    </source>
</evidence>
<dbReference type="PROSITE" id="PS50081">
    <property type="entry name" value="ZF_DAG_PE_2"/>
    <property type="match status" value="2"/>
</dbReference>
<dbReference type="GO" id="GO:0004143">
    <property type="term" value="F:ATP-dependent diacylglycerol kinase activity"/>
    <property type="evidence" value="ECO:0007669"/>
    <property type="project" value="UniProtKB-EC"/>
</dbReference>
<dbReference type="SMART" id="SM00045">
    <property type="entry name" value="DAGKa"/>
    <property type="match status" value="1"/>
</dbReference>
<dbReference type="EC" id="2.7.1.107" evidence="12"/>
<dbReference type="SUPFAM" id="SSF57889">
    <property type="entry name" value="Cysteine-rich domain"/>
    <property type="match status" value="2"/>
</dbReference>
<dbReference type="InterPro" id="IPR017438">
    <property type="entry name" value="ATP-NAD_kinase_N"/>
</dbReference>
<dbReference type="Proteomes" id="UP001174136">
    <property type="component" value="Unassembled WGS sequence"/>
</dbReference>
<comment type="similarity">
    <text evidence="2 12">Belongs to the eukaryotic diacylglycerol kinase family.</text>
</comment>
<dbReference type="InterPro" id="IPR046349">
    <property type="entry name" value="C1-like_sf"/>
</dbReference>
<evidence type="ECO:0000256" key="11">
    <source>
        <dbReference type="ARBA" id="ARBA00023371"/>
    </source>
</evidence>
<keyword evidence="7 12" id="KW-0418">Kinase</keyword>
<dbReference type="CDD" id="cd20892">
    <property type="entry name" value="C1_DGKgamma_rpt2"/>
    <property type="match status" value="1"/>
</dbReference>
<organism evidence="15 16">
    <name type="scientific">Merluccius polli</name>
    <name type="common">Benguela hake</name>
    <name type="synonym">Merluccius cadenati</name>
    <dbReference type="NCBI Taxonomy" id="89951"/>
    <lineage>
        <taxon>Eukaryota</taxon>
        <taxon>Metazoa</taxon>
        <taxon>Chordata</taxon>
        <taxon>Craniata</taxon>
        <taxon>Vertebrata</taxon>
        <taxon>Euteleostomi</taxon>
        <taxon>Actinopterygii</taxon>
        <taxon>Neopterygii</taxon>
        <taxon>Teleostei</taxon>
        <taxon>Neoteleostei</taxon>
        <taxon>Acanthomorphata</taxon>
        <taxon>Zeiogadaria</taxon>
        <taxon>Gadariae</taxon>
        <taxon>Gadiformes</taxon>
        <taxon>Gadoidei</taxon>
        <taxon>Merlucciidae</taxon>
        <taxon>Merluccius</taxon>
    </lineage>
</organism>
<dbReference type="GO" id="GO:0006629">
    <property type="term" value="P:lipid metabolic process"/>
    <property type="evidence" value="ECO:0007669"/>
    <property type="project" value="UniProtKB-KW"/>
</dbReference>
<evidence type="ECO:0000256" key="2">
    <source>
        <dbReference type="ARBA" id="ARBA00009280"/>
    </source>
</evidence>
<dbReference type="SUPFAM" id="SSF111331">
    <property type="entry name" value="NAD kinase/diacylglycerol kinase-like"/>
    <property type="match status" value="1"/>
</dbReference>
<accession>A0AA47M5Q8</accession>
<evidence type="ECO:0000256" key="1">
    <source>
        <dbReference type="ARBA" id="ARBA00005175"/>
    </source>
</evidence>
<evidence type="ECO:0000313" key="16">
    <source>
        <dbReference type="Proteomes" id="UP001174136"/>
    </source>
</evidence>
<dbReference type="GO" id="GO:0007200">
    <property type="term" value="P:phospholipase C-activating G protein-coupled receptor signaling pathway"/>
    <property type="evidence" value="ECO:0007669"/>
    <property type="project" value="InterPro"/>
</dbReference>
<feature type="domain" description="Phorbol-ester/DAG-type" evidence="13">
    <location>
        <begin position="46"/>
        <end position="95"/>
    </location>
</feature>
<dbReference type="PROSITE" id="PS00479">
    <property type="entry name" value="ZF_DAG_PE_1"/>
    <property type="match status" value="1"/>
</dbReference>
<dbReference type="InterPro" id="IPR002219">
    <property type="entry name" value="PKC_DAG/PE"/>
</dbReference>
<keyword evidence="3 12" id="KW-0808">Transferase</keyword>
<evidence type="ECO:0000256" key="7">
    <source>
        <dbReference type="ARBA" id="ARBA00022777"/>
    </source>
</evidence>
<comment type="pathway">
    <text evidence="1">Lipid metabolism; glycerolipid metabolism.</text>
</comment>
<comment type="catalytic activity">
    <reaction evidence="11">
        <text>1,2-di-(9Z-octadecenoyl)-sn-glycerol + ATP = 1,2-di-(9Z-octadecenoyl)-sn-glycero-3-phosphate + ADP + H(+)</text>
        <dbReference type="Rhea" id="RHEA:40327"/>
        <dbReference type="ChEBI" id="CHEBI:15378"/>
        <dbReference type="ChEBI" id="CHEBI:30616"/>
        <dbReference type="ChEBI" id="CHEBI:52333"/>
        <dbReference type="ChEBI" id="CHEBI:74546"/>
        <dbReference type="ChEBI" id="CHEBI:456216"/>
    </reaction>
    <physiologicalReaction direction="left-to-right" evidence="11">
        <dbReference type="Rhea" id="RHEA:40328"/>
    </physiologicalReaction>
</comment>
<dbReference type="Pfam" id="PF00781">
    <property type="entry name" value="DAGK_cat"/>
    <property type="match status" value="1"/>
</dbReference>
<dbReference type="GO" id="GO:0005524">
    <property type="term" value="F:ATP binding"/>
    <property type="evidence" value="ECO:0007669"/>
    <property type="project" value="UniProtKB-KW"/>
</dbReference>
<reference evidence="15" key="1">
    <citation type="journal article" date="2023" name="Front. Mar. Sci.">
        <title>A new Merluccius polli reference genome to investigate the effects of global change in West African waters.</title>
        <authorList>
            <person name="Mateo J.L."/>
            <person name="Blanco-Fernandez C."/>
            <person name="Garcia-Vazquez E."/>
            <person name="Machado-Schiaffino G."/>
        </authorList>
    </citation>
    <scope>NUCLEOTIDE SEQUENCE</scope>
    <source>
        <strain evidence="15">C29</strain>
        <tissue evidence="15">Fin</tissue>
    </source>
</reference>
<dbReference type="GO" id="GO:0005886">
    <property type="term" value="C:plasma membrane"/>
    <property type="evidence" value="ECO:0007669"/>
    <property type="project" value="TreeGrafter"/>
</dbReference>
<keyword evidence="4" id="KW-0479">Metal-binding</keyword>
<evidence type="ECO:0000313" key="15">
    <source>
        <dbReference type="EMBL" id="KAK0134064.1"/>
    </source>
</evidence>
<evidence type="ECO:0000256" key="10">
    <source>
        <dbReference type="ARBA" id="ARBA00023098"/>
    </source>
</evidence>
<evidence type="ECO:0000256" key="5">
    <source>
        <dbReference type="ARBA" id="ARBA00022737"/>
    </source>
</evidence>
<evidence type="ECO:0000259" key="14">
    <source>
        <dbReference type="PROSITE" id="PS50146"/>
    </source>
</evidence>
<dbReference type="FunFam" id="3.40.50.10330:FF:000003">
    <property type="entry name" value="Diacylglycerol kinase"/>
    <property type="match status" value="1"/>
</dbReference>
<dbReference type="PROSITE" id="PS50146">
    <property type="entry name" value="DAGK"/>
    <property type="match status" value="1"/>
</dbReference>
<dbReference type="InterPro" id="IPR016064">
    <property type="entry name" value="NAD/diacylglycerol_kinase_sf"/>
</dbReference>
<dbReference type="InterPro" id="IPR000756">
    <property type="entry name" value="Diacylglycerol_kin_accessory"/>
</dbReference>
<dbReference type="InterPro" id="IPR001206">
    <property type="entry name" value="Diacylglycerol_kinase_cat_dom"/>
</dbReference>
<sequence length="567" mass="63530">MLLGVRKQGLCCSLCKYTVHERCVSKDIAACISTYAKSRRHTNAMQHVWMEGNSPTKCDRCHRSIKCYQGLTGLHCVWCQITLHNKCASNVKPECDGGAVRDHTLLPSYICPVVLDRHSAVKRGEGESPPSTSPDDINQTFKFNAGDGQALQISPLPGTHPLLVLVNPKSGGRQGERVLRKLRYLLNPRQVYSLDREGPTVGLNFFHDVPDFRVLACGGDGTVGWILDCIDKANFARHPPVAILPLGTGNDLARCLRWGGGYEGGSMLKFLRDIEHSTEVVLDRWNIDIIPEDKEEKGDPVPYSIVNNYFSIGVVRSAASPRTSSQTQNLRCLSAQVVRSVLFIARLKTTKFMYSDASIAHRFHLMREKHPEKFNSRMKNKLWYFEFGTTETISATCKKLNECIEVECDGIILDLSNTSLEGIAVLNIPSMHGGSNLWGETKKRRNYNRMSKKVPDRAPSSTVTDVKELKFCVQDLSDQLLEVVGLEGAIEMGQIYTGLKSAGRRLAQCASVIIRTSRLLPMQIDGEPWMQPPCKVRITHKNQVPMLLGPPQKTPFFFFKKRNRSRD</sequence>
<evidence type="ECO:0000256" key="8">
    <source>
        <dbReference type="ARBA" id="ARBA00022833"/>
    </source>
</evidence>
<evidence type="ECO:0000256" key="9">
    <source>
        <dbReference type="ARBA" id="ARBA00022840"/>
    </source>
</evidence>
<keyword evidence="5" id="KW-0677">Repeat</keyword>
<protein>
    <recommendedName>
        <fullName evidence="12">Diacylglycerol kinase</fullName>
        <shortName evidence="12">DAG kinase</shortName>
        <ecNumber evidence="12">2.7.1.107</ecNumber>
    </recommendedName>
</protein>
<evidence type="ECO:0000256" key="6">
    <source>
        <dbReference type="ARBA" id="ARBA00022741"/>
    </source>
</evidence>
<dbReference type="InterPro" id="IPR037607">
    <property type="entry name" value="DGK"/>
</dbReference>
<keyword evidence="10" id="KW-0443">Lipid metabolism</keyword>
<keyword evidence="8" id="KW-0862">Zinc</keyword>
<dbReference type="Gene3D" id="3.30.60.20">
    <property type="match status" value="2"/>
</dbReference>
<dbReference type="PANTHER" id="PTHR11255:SF36">
    <property type="entry name" value="DIACYLGLYCEROL KINASE GAMMA"/>
    <property type="match status" value="1"/>
</dbReference>
<evidence type="ECO:0000256" key="3">
    <source>
        <dbReference type="ARBA" id="ARBA00022679"/>
    </source>
</evidence>
<keyword evidence="9 12" id="KW-0067">ATP-binding</keyword>
<dbReference type="Pfam" id="PF00609">
    <property type="entry name" value="DAGK_acc"/>
    <property type="match status" value="1"/>
</dbReference>